<organism evidence="6 7">
    <name type="scientific">Funiculus sociatus GB2-A5</name>
    <dbReference type="NCBI Taxonomy" id="2933946"/>
    <lineage>
        <taxon>Bacteria</taxon>
        <taxon>Bacillati</taxon>
        <taxon>Cyanobacteriota</taxon>
        <taxon>Cyanophyceae</taxon>
        <taxon>Coleofasciculales</taxon>
        <taxon>Coleofasciculaceae</taxon>
        <taxon>Funiculus</taxon>
    </lineage>
</organism>
<proteinExistence type="inferred from homology"/>
<comment type="caution">
    <text evidence="6">The sequence shown here is derived from an EMBL/GenBank/DDBJ whole genome shotgun (WGS) entry which is preliminary data.</text>
</comment>
<keyword evidence="4" id="KW-0233">DNA recombination</keyword>
<dbReference type="Pfam" id="PF03811">
    <property type="entry name" value="Zn_ribbon_InsA"/>
    <property type="match status" value="1"/>
</dbReference>
<comment type="function">
    <text evidence="1">Absolutely required for transposition of IS1.</text>
</comment>
<dbReference type="RefSeq" id="WP_190422627.1">
    <property type="nucleotide sequence ID" value="NZ_JAMPKK010000006.1"/>
</dbReference>
<dbReference type="InterPro" id="IPR003220">
    <property type="entry name" value="InsA_N_dom_Znf"/>
</dbReference>
<sequence length="240" mass="27606">MSDSQPTCPVCQSTHVVKNGKIHNGKQNFRCRECGRQFVQDPQNKIIDQATKTLIDKLLLEKIPLAGIARVVGVSEPWLQSYVNEKYQNVPRQVQVPDKKKGRLTIQCDEMWSFVGSKGNKQWIWLALDVETREIVGVYVGERSREGAQGLWKALPTVYRQCAVAYTDFWSAYDEVFPSKRHQSVGKDSGKTSYIERFNCTLRQRVSRLVRKTLSFSKKLENHIGAIWYFVHHYNASLPV</sequence>
<protein>
    <submittedName>
        <fullName evidence="6">IS1 family transposase</fullName>
    </submittedName>
</protein>
<accession>A0ABV0JJY8</accession>
<feature type="domain" description="InsA N-terminal zinc ribbon" evidence="5">
    <location>
        <begin position="8"/>
        <end position="34"/>
    </location>
</feature>
<evidence type="ECO:0000256" key="4">
    <source>
        <dbReference type="ARBA" id="ARBA00023172"/>
    </source>
</evidence>
<evidence type="ECO:0000313" key="7">
    <source>
        <dbReference type="Proteomes" id="UP001442494"/>
    </source>
</evidence>
<dbReference type="PANTHER" id="PTHR33293:SF1">
    <property type="entry name" value="INSERTION ELEMENT IS1 1 PROTEIN INSB-RELATED"/>
    <property type="match status" value="1"/>
</dbReference>
<dbReference type="PANTHER" id="PTHR33293">
    <property type="entry name" value="INSERTION ELEMENT IS1 1 PROTEIN INSB-RELATED"/>
    <property type="match status" value="1"/>
</dbReference>
<dbReference type="Proteomes" id="UP001442494">
    <property type="component" value="Unassembled WGS sequence"/>
</dbReference>
<dbReference type="InterPro" id="IPR051354">
    <property type="entry name" value="Transposase_27_IS1"/>
</dbReference>
<keyword evidence="3" id="KW-0815">Transposition</keyword>
<dbReference type="Pfam" id="PF03400">
    <property type="entry name" value="DDE_Tnp_IS1"/>
    <property type="match status" value="1"/>
</dbReference>
<evidence type="ECO:0000259" key="5">
    <source>
        <dbReference type="Pfam" id="PF03811"/>
    </source>
</evidence>
<evidence type="ECO:0000256" key="1">
    <source>
        <dbReference type="ARBA" id="ARBA00004091"/>
    </source>
</evidence>
<comment type="similarity">
    <text evidence="2">Belongs to the transposase 27 family.</text>
</comment>
<reference evidence="6 7" key="1">
    <citation type="submission" date="2022-04" db="EMBL/GenBank/DDBJ databases">
        <title>Positive selection, recombination, and allopatry shape intraspecific diversity of widespread and dominant cyanobacteria.</title>
        <authorList>
            <person name="Wei J."/>
            <person name="Shu W."/>
            <person name="Hu C."/>
        </authorList>
    </citation>
    <scope>NUCLEOTIDE SEQUENCE [LARGE SCALE GENOMIC DNA]</scope>
    <source>
        <strain evidence="6 7">GB2-A5</strain>
    </source>
</reference>
<dbReference type="NCBIfam" id="NF033558">
    <property type="entry name" value="transpos_IS1"/>
    <property type="match status" value="1"/>
</dbReference>
<dbReference type="InterPro" id="IPR005063">
    <property type="entry name" value="Transposase_27"/>
</dbReference>
<evidence type="ECO:0000256" key="2">
    <source>
        <dbReference type="ARBA" id="ARBA00008841"/>
    </source>
</evidence>
<keyword evidence="7" id="KW-1185">Reference proteome</keyword>
<evidence type="ECO:0000256" key="3">
    <source>
        <dbReference type="ARBA" id="ARBA00022578"/>
    </source>
</evidence>
<name>A0ABV0JJY8_9CYAN</name>
<dbReference type="EMBL" id="JAMPKK010000006">
    <property type="protein sequence ID" value="MEP0863744.1"/>
    <property type="molecule type" value="Genomic_DNA"/>
</dbReference>
<gene>
    <name evidence="6" type="ORF">NDI37_04595</name>
</gene>
<evidence type="ECO:0000313" key="6">
    <source>
        <dbReference type="EMBL" id="MEP0863744.1"/>
    </source>
</evidence>